<dbReference type="RefSeq" id="WP_005283245.1">
    <property type="nucleotide sequence ID" value="NZ_AP028090.1"/>
</dbReference>
<comment type="caution">
    <text evidence="1">The sequence shown here is derived from an EMBL/GenBank/DDBJ whole genome shotgun (WGS) entry which is preliminary data.</text>
</comment>
<evidence type="ECO:0008006" key="3">
    <source>
        <dbReference type="Google" id="ProtNLM"/>
    </source>
</evidence>
<evidence type="ECO:0000313" key="1">
    <source>
        <dbReference type="EMBL" id="PEH73429.1"/>
    </source>
</evidence>
<dbReference type="Gene3D" id="3.40.50.1820">
    <property type="entry name" value="alpha/beta hydrolase"/>
    <property type="match status" value="1"/>
</dbReference>
<sequence>MNVIAIPGKVPATQGWITQVAESLHLPALTLQVHRFAAWQQPQAPFDLQAELAQMPQGHYDLLLSKSIGTLACVLTPALQAQRIVFIGVALSLYSEPQRQALQALAERQPMLIIQQEADPFGHYQELAQLLGDRAQCRCVAGDDHLYNDVAELGQIIRTWLAQA</sequence>
<name>A0A2A7U556_EDWTA</name>
<reference evidence="2" key="1">
    <citation type="submission" date="2017-09" db="EMBL/GenBank/DDBJ databases">
        <title>FDA dAtabase for Regulatory Grade micrObial Sequences (FDA-ARGOS): Supporting development and validation of Infectious Disease Dx tests.</title>
        <authorList>
            <person name="Goldberg B."/>
            <person name="Campos J."/>
            <person name="Tallon L."/>
            <person name="Sadzewicz L."/>
            <person name="Ott S."/>
            <person name="Zhao X."/>
            <person name="Nagaraj S."/>
            <person name="Vavikolanu K."/>
            <person name="Aluvathingal J."/>
            <person name="Nadendla S."/>
            <person name="Geyer C."/>
            <person name="Sichtig H."/>
        </authorList>
    </citation>
    <scope>NUCLEOTIDE SEQUENCE [LARGE SCALE GENOMIC DNA]</scope>
    <source>
        <strain evidence="2">FDAARGOS_370</strain>
    </source>
</reference>
<accession>A0A2A7U556</accession>
<protein>
    <recommendedName>
        <fullName evidence="3">Alpha/beta hydrolase</fullName>
    </recommendedName>
</protein>
<organism evidence="1 2">
    <name type="scientific">Edwardsiella tarda</name>
    <dbReference type="NCBI Taxonomy" id="636"/>
    <lineage>
        <taxon>Bacteria</taxon>
        <taxon>Pseudomonadati</taxon>
        <taxon>Pseudomonadota</taxon>
        <taxon>Gammaproteobacteria</taxon>
        <taxon>Enterobacterales</taxon>
        <taxon>Hafniaceae</taxon>
        <taxon>Edwardsiella</taxon>
    </lineage>
</organism>
<dbReference type="AlphaFoldDB" id="A0A2A7U556"/>
<evidence type="ECO:0000313" key="2">
    <source>
        <dbReference type="Proteomes" id="UP000219788"/>
    </source>
</evidence>
<dbReference type="OrthoDB" id="5145325at2"/>
<dbReference type="GeneID" id="93123343"/>
<dbReference type="Proteomes" id="UP000219788">
    <property type="component" value="Unassembled WGS sequence"/>
</dbReference>
<dbReference type="EMBL" id="PDDV01000013">
    <property type="protein sequence ID" value="PEH73429.1"/>
    <property type="molecule type" value="Genomic_DNA"/>
</dbReference>
<proteinExistence type="predicted"/>
<dbReference type="InterPro" id="IPR029058">
    <property type="entry name" value="AB_hydrolase_fold"/>
</dbReference>
<gene>
    <name evidence="1" type="ORF">CRM76_16580</name>
</gene>
<dbReference type="STRING" id="636.AAW15_11925"/>